<proteinExistence type="predicted"/>
<reference evidence="4" key="1">
    <citation type="journal article" date="2021" name="PeerJ">
        <title>Extensive microbial diversity within the chicken gut microbiome revealed by metagenomics and culture.</title>
        <authorList>
            <person name="Gilroy R."/>
            <person name="Ravi A."/>
            <person name="Getino M."/>
            <person name="Pursley I."/>
            <person name="Horton D.L."/>
            <person name="Alikhan N.F."/>
            <person name="Baker D."/>
            <person name="Gharbi K."/>
            <person name="Hall N."/>
            <person name="Watson M."/>
            <person name="Adriaenssens E.M."/>
            <person name="Foster-Nyarko E."/>
            <person name="Jarju S."/>
            <person name="Secka A."/>
            <person name="Antonio M."/>
            <person name="Oren A."/>
            <person name="Chaudhuri R.R."/>
            <person name="La Ragione R."/>
            <person name="Hildebrand F."/>
            <person name="Pallen M.J."/>
        </authorList>
    </citation>
    <scope>NUCLEOTIDE SEQUENCE</scope>
    <source>
        <strain evidence="4">1282</strain>
    </source>
</reference>
<feature type="domain" description="SLH" evidence="3">
    <location>
        <begin position="983"/>
        <end position="1046"/>
    </location>
</feature>
<evidence type="ECO:0000259" key="3">
    <source>
        <dbReference type="PROSITE" id="PS51272"/>
    </source>
</evidence>
<evidence type="ECO:0000313" key="5">
    <source>
        <dbReference type="Proteomes" id="UP000823915"/>
    </source>
</evidence>
<evidence type="ECO:0000256" key="1">
    <source>
        <dbReference type="ARBA" id="ARBA00022737"/>
    </source>
</evidence>
<evidence type="ECO:0000256" key="2">
    <source>
        <dbReference type="SAM" id="SignalP"/>
    </source>
</evidence>
<keyword evidence="2" id="KW-0732">Signal</keyword>
<evidence type="ECO:0000313" key="4">
    <source>
        <dbReference type="EMBL" id="HIY27199.1"/>
    </source>
</evidence>
<keyword evidence="1" id="KW-0677">Repeat</keyword>
<dbReference type="Gene3D" id="2.60.40.2340">
    <property type="match status" value="1"/>
</dbReference>
<feature type="domain" description="SLH" evidence="3">
    <location>
        <begin position="1106"/>
        <end position="1161"/>
    </location>
</feature>
<dbReference type="Pfam" id="PF00395">
    <property type="entry name" value="SLH"/>
    <property type="match status" value="3"/>
</dbReference>
<dbReference type="AlphaFoldDB" id="A0A9D1YET0"/>
<feature type="domain" description="SLH" evidence="3">
    <location>
        <begin position="1047"/>
        <end position="1105"/>
    </location>
</feature>
<dbReference type="InterPro" id="IPR001119">
    <property type="entry name" value="SLH_dom"/>
</dbReference>
<name>A0A9D1YET0_9FIRM</name>
<dbReference type="EMBL" id="DXDU01000135">
    <property type="protein sequence ID" value="HIY27199.1"/>
    <property type="molecule type" value="Genomic_DNA"/>
</dbReference>
<protein>
    <submittedName>
        <fullName evidence="4">S-layer homology domain-containing protein</fullName>
    </submittedName>
</protein>
<sequence length="1161" mass="126132">MNKSKFLKKSLAMLLALMLVVAMIPLSASAAETGYFKDLYVNGKRVEKVGNDLSVSVLGDSTEVDITGAALNGATLYVDGPKEDLPLPQMGVDLTEYEEVGEGEYELTILAKKKLTPDTSDYETVESYTLTVTVEEVPADNDNTSLRGLAKDDPAWDHMVSYTVEDEGEGAGTVTVTLKFGYDKPGVGSEEKYTRDSFDAVAPDAKITLDGDRVKVTSAQGSTRLYDVEFVWEAAFESFTIPEQIGETEFVYEGRTGNKININVPYGYDLKSVIPTFALADGIDNLNIKDNANGNPPVVSDYTVLTDVELSKSNGSVRENVGTEVFNVNQHDGVWSDITLTITAVAQNDEALLKDIIVKESGKDNISNKTDATVGTTYVEMPKGTGIYNNNFDLTMTVSRDATVVVTDANNKKVKVTADTAGTTYTAKNVLTGGENKSLSFTVVVTSEDGTDQNNYNIVLSAAETALAKLENITLKDTVNNKTYDAEINQANGEVVITVPYFWTNSDNTEGFEVYVKASTGATVYHSDKKSTWTVNTGKDFNDCVTYDWLPKVDGVSTTTLWVDDNDPLDGGNPADDDDFNKYTVTIKYEDPKQDRVIEDIQFVGTDKPYEITEDNTYPTEIGTATLDGKTVRTIEVTVPYSFVDYTDKNGYISELEMSEGAVAYGDWSTKGAFNTIGETSTTNYPWAFNLGNLVGGKAADGTLVDGKYFRIFVLSEEYAVPEGDAISADWMDYKNESFEDNKNMSVYYLVVNRAAPETGHSLLSIESTVDPNVTATLKGDTVTITVPASYVAGGVAGVTSPTDFSLNFETSKLAKVYTDKNCTKEVKSDLGSALTDATKFLVEKQGNEYVLIAKNEWNEAEQLHVRSEDKNNTTAYDVKVVVGKPQTGAEITNVSVNGVAGTIARDKITVRLPLGTQLYPVTLDITASKMASIFVNDTNNYEADKLLPYEPDGRYDVNEPVTINVKSEDGATLNTYTLTCVLETGFEDVNTGDWFYGEVMTAANAGWVNGMEPGKFEPNGTMTRAQFATIVARILGCDTDATVESMFPDCNETDWFNAAVTFCVKRGIIAGDDKGYFNPNEPITREQMAKILCEAAGVEQVTDPENTYADDASIAGWAKGYVYGCQAAGIMHGDESANVFDAKDSATRAEGAAVLVRAFA</sequence>
<accession>A0A9D1YET0</accession>
<feature type="chain" id="PRO_5039379923" evidence="2">
    <location>
        <begin position="31"/>
        <end position="1161"/>
    </location>
</feature>
<feature type="signal peptide" evidence="2">
    <location>
        <begin position="1"/>
        <end position="30"/>
    </location>
</feature>
<comment type="caution">
    <text evidence="4">The sequence shown here is derived from an EMBL/GenBank/DDBJ whole genome shotgun (WGS) entry which is preliminary data.</text>
</comment>
<reference evidence="4" key="2">
    <citation type="submission" date="2021-04" db="EMBL/GenBank/DDBJ databases">
        <authorList>
            <person name="Gilroy R."/>
        </authorList>
    </citation>
    <scope>NUCLEOTIDE SEQUENCE</scope>
    <source>
        <strain evidence="4">1282</strain>
    </source>
</reference>
<dbReference type="PANTHER" id="PTHR43308">
    <property type="entry name" value="OUTER MEMBRANE PROTEIN ALPHA-RELATED"/>
    <property type="match status" value="1"/>
</dbReference>
<dbReference type="Proteomes" id="UP000823915">
    <property type="component" value="Unassembled WGS sequence"/>
</dbReference>
<dbReference type="PROSITE" id="PS51272">
    <property type="entry name" value="SLH"/>
    <property type="match status" value="3"/>
</dbReference>
<dbReference type="InterPro" id="IPR051465">
    <property type="entry name" value="Cell_Envelope_Struct_Comp"/>
</dbReference>
<organism evidence="4 5">
    <name type="scientific">Candidatus Acutalibacter pullistercoris</name>
    <dbReference type="NCBI Taxonomy" id="2838418"/>
    <lineage>
        <taxon>Bacteria</taxon>
        <taxon>Bacillati</taxon>
        <taxon>Bacillota</taxon>
        <taxon>Clostridia</taxon>
        <taxon>Eubacteriales</taxon>
        <taxon>Acutalibacteraceae</taxon>
        <taxon>Acutalibacter</taxon>
    </lineage>
</organism>
<dbReference type="PANTHER" id="PTHR43308:SF5">
    <property type="entry name" value="S-LAYER PROTEIN _ PEPTIDOGLYCAN ENDO-BETA-N-ACETYLGLUCOSAMINIDASE"/>
    <property type="match status" value="1"/>
</dbReference>
<gene>
    <name evidence="4" type="ORF">H9838_08525</name>
</gene>